<dbReference type="GO" id="GO:0016740">
    <property type="term" value="F:transferase activity"/>
    <property type="evidence" value="ECO:0007669"/>
    <property type="project" value="UniProtKB-KW"/>
</dbReference>
<keyword evidence="1" id="KW-0808">Transferase</keyword>
<dbReference type="VEuPathDB" id="TriTrypDB:Lsey_0648_0010"/>
<accession>A0A0N0P2K8</accession>
<dbReference type="EMBL" id="LJSK01000648">
    <property type="protein sequence ID" value="KPI82637.1"/>
    <property type="molecule type" value="Genomic_DNA"/>
</dbReference>
<dbReference type="AlphaFoldDB" id="A0A0N0P2K8"/>
<organism evidence="1 2">
    <name type="scientific">Leptomonas seymouri</name>
    <dbReference type="NCBI Taxonomy" id="5684"/>
    <lineage>
        <taxon>Eukaryota</taxon>
        <taxon>Discoba</taxon>
        <taxon>Euglenozoa</taxon>
        <taxon>Kinetoplastea</taxon>
        <taxon>Metakinetoplastina</taxon>
        <taxon>Trypanosomatida</taxon>
        <taxon>Trypanosomatidae</taxon>
        <taxon>Leishmaniinae</taxon>
        <taxon>Leptomonas</taxon>
    </lineage>
</organism>
<evidence type="ECO:0000313" key="1">
    <source>
        <dbReference type="EMBL" id="KPI82637.1"/>
    </source>
</evidence>
<sequence>MLAAVAHSVLRATGVRTTDKYILLNGATAEMLAQLNGLDSLPPRNGKKLIDFMKFLDRWEQRPKVNRKANMGPPISDDKPSIRYVIFPVTFEFRNIKPLICAVPAPFTYLVRAENGPL</sequence>
<reference evidence="1 2" key="1">
    <citation type="journal article" date="2015" name="PLoS Pathog.">
        <title>Leptomonas seymouri: Adaptations to the Dixenous Life Cycle Analyzed by Genome Sequencing, Transcriptome Profiling and Co-infection with Leishmania donovani.</title>
        <authorList>
            <person name="Kraeva N."/>
            <person name="Butenko A."/>
            <person name="Hlavacova J."/>
            <person name="Kostygov A."/>
            <person name="Myskova J."/>
            <person name="Grybchuk D."/>
            <person name="Lestinova T."/>
            <person name="Votypka J."/>
            <person name="Volf P."/>
            <person name="Opperdoes F."/>
            <person name="Flegontov P."/>
            <person name="Lukes J."/>
            <person name="Yurchenko V."/>
        </authorList>
    </citation>
    <scope>NUCLEOTIDE SEQUENCE [LARGE SCALE GENOMIC DNA]</scope>
    <source>
        <strain evidence="1 2">ATCC 30220</strain>
    </source>
</reference>
<protein>
    <submittedName>
        <fullName evidence="1">Putative galactofuranosyltransferase</fullName>
    </submittedName>
</protein>
<dbReference type="Proteomes" id="UP000038009">
    <property type="component" value="Unassembled WGS sequence"/>
</dbReference>
<keyword evidence="2" id="KW-1185">Reference proteome</keyword>
<gene>
    <name evidence="1" type="ORF">ABL78_8349</name>
</gene>
<evidence type="ECO:0000313" key="2">
    <source>
        <dbReference type="Proteomes" id="UP000038009"/>
    </source>
</evidence>
<proteinExistence type="predicted"/>
<name>A0A0N0P2K8_LEPSE</name>
<comment type="caution">
    <text evidence="1">The sequence shown here is derived from an EMBL/GenBank/DDBJ whole genome shotgun (WGS) entry which is preliminary data.</text>
</comment>